<dbReference type="EMBL" id="JARIHO010000023">
    <property type="protein sequence ID" value="KAJ7343611.1"/>
    <property type="molecule type" value="Genomic_DNA"/>
</dbReference>
<dbReference type="Proteomes" id="UP001218218">
    <property type="component" value="Unassembled WGS sequence"/>
</dbReference>
<dbReference type="AlphaFoldDB" id="A0AAD7EQD3"/>
<accession>A0AAD7EQD3</accession>
<sequence>MLTFVTVGTFQFDQLVQTVLSEAVLGALRERGYTELVVQCGKSDFELAGAVVGGNTVTLERNGVRVELWRSRESLDAEYRRADLVIGHAGAGTILEVLRLGKPLIVVPNPTLLHNHQTELAGALAPYLRTSSIHDLADTIASSDPGATQKFPSFDGSRFRALVDSEMGF</sequence>
<keyword evidence="8 12" id="KW-0256">Endoplasmic reticulum</keyword>
<dbReference type="PANTHER" id="PTHR12867">
    <property type="entry name" value="GLYCOSYL TRANSFERASE-RELATED"/>
    <property type="match status" value="1"/>
</dbReference>
<evidence type="ECO:0000256" key="4">
    <source>
        <dbReference type="ARBA" id="ARBA00012614"/>
    </source>
</evidence>
<evidence type="ECO:0000256" key="2">
    <source>
        <dbReference type="ARBA" id="ARBA00006962"/>
    </source>
</evidence>
<proteinExistence type="inferred from homology"/>
<evidence type="ECO:0000256" key="5">
    <source>
        <dbReference type="ARBA" id="ARBA00017468"/>
    </source>
</evidence>
<dbReference type="Pfam" id="PF04101">
    <property type="entry name" value="Glyco_tran_28_C"/>
    <property type="match status" value="1"/>
</dbReference>
<comment type="function">
    <text evidence="9 12">Involved in protein N-glycosylation. Essential for the second step of the dolichol-linked oligosaccharide pathway.</text>
</comment>
<dbReference type="InterPro" id="IPR007235">
    <property type="entry name" value="Glyco_trans_28_C"/>
</dbReference>
<evidence type="ECO:0000313" key="14">
    <source>
        <dbReference type="EMBL" id="KAJ7343611.1"/>
    </source>
</evidence>
<dbReference type="InterPro" id="IPR039042">
    <property type="entry name" value="Alg13-like"/>
</dbReference>
<evidence type="ECO:0000256" key="12">
    <source>
        <dbReference type="RuleBase" id="RU362128"/>
    </source>
</evidence>
<comment type="similarity">
    <text evidence="2 12">Belongs to the glycosyltransferase 28 family.</text>
</comment>
<evidence type="ECO:0000256" key="10">
    <source>
        <dbReference type="ARBA" id="ARBA00032061"/>
    </source>
</evidence>
<evidence type="ECO:0000256" key="3">
    <source>
        <dbReference type="ARBA" id="ARBA00011198"/>
    </source>
</evidence>
<dbReference type="GO" id="GO:0006488">
    <property type="term" value="P:dolichol-linked oligosaccharide biosynthetic process"/>
    <property type="evidence" value="ECO:0007669"/>
    <property type="project" value="InterPro"/>
</dbReference>
<dbReference type="GO" id="GO:0004577">
    <property type="term" value="F:N-acetylglucosaminyldiphosphodolichol N-acetylglucosaminyltransferase activity"/>
    <property type="evidence" value="ECO:0007669"/>
    <property type="project" value="UniProtKB-EC"/>
</dbReference>
<evidence type="ECO:0000256" key="9">
    <source>
        <dbReference type="ARBA" id="ARBA00024804"/>
    </source>
</evidence>
<keyword evidence="7 12" id="KW-0808">Transferase</keyword>
<keyword evidence="15" id="KW-1185">Reference proteome</keyword>
<dbReference type="Gene3D" id="3.40.50.2000">
    <property type="entry name" value="Glycogen Phosphorylase B"/>
    <property type="match status" value="1"/>
</dbReference>
<name>A0AAD7EQD3_9AGAR</name>
<evidence type="ECO:0000256" key="1">
    <source>
        <dbReference type="ARBA" id="ARBA00004240"/>
    </source>
</evidence>
<comment type="catalytic activity">
    <reaction evidence="11">
        <text>an N-acetyl-alpha-D-glucosaminyl-diphospho-di-trans,poly-cis-dolichol + UDP-N-acetyl-alpha-D-glucosamine = an N,N'-diacetylchitobiosyl-diphospho-di-trans,poly-cis-dolichol + UDP + H(+)</text>
        <dbReference type="Rhea" id="RHEA:23380"/>
        <dbReference type="Rhea" id="RHEA-COMP:19507"/>
        <dbReference type="Rhea" id="RHEA-COMP:19510"/>
        <dbReference type="ChEBI" id="CHEBI:15378"/>
        <dbReference type="ChEBI" id="CHEBI:57269"/>
        <dbReference type="ChEBI" id="CHEBI:57705"/>
        <dbReference type="ChEBI" id="CHEBI:58223"/>
        <dbReference type="ChEBI" id="CHEBI:58427"/>
        <dbReference type="EC" id="2.4.1.141"/>
    </reaction>
</comment>
<comment type="subcellular location">
    <subcellularLocation>
        <location evidence="1 12">Endoplasmic reticulum</location>
    </subcellularLocation>
</comment>
<evidence type="ECO:0000256" key="11">
    <source>
        <dbReference type="ARBA" id="ARBA00048184"/>
    </source>
</evidence>
<feature type="domain" description="Glycosyl transferase family 28 C-terminal" evidence="13">
    <location>
        <begin position="4"/>
        <end position="125"/>
    </location>
</feature>
<evidence type="ECO:0000256" key="8">
    <source>
        <dbReference type="ARBA" id="ARBA00022824"/>
    </source>
</evidence>
<dbReference type="EC" id="2.4.1.141" evidence="4 12"/>
<gene>
    <name evidence="12" type="primary">ALG13</name>
    <name evidence="14" type="ORF">DFH08DRAFT_702916</name>
</gene>
<evidence type="ECO:0000256" key="7">
    <source>
        <dbReference type="ARBA" id="ARBA00022679"/>
    </source>
</evidence>
<evidence type="ECO:0000256" key="6">
    <source>
        <dbReference type="ARBA" id="ARBA00022676"/>
    </source>
</evidence>
<dbReference type="SUPFAM" id="SSF53756">
    <property type="entry name" value="UDP-Glycosyltransferase/glycogen phosphorylase"/>
    <property type="match status" value="1"/>
</dbReference>
<comment type="subunit">
    <text evidence="3 12">Heterodimer with ALG14 to form a functional enzyme.</text>
</comment>
<dbReference type="PANTHER" id="PTHR12867:SF6">
    <property type="entry name" value="N-ACETYLGLUCOSAMINYLDIPHOSPHODOLICHOL N-ACETYLGLUCOSAMINYLTRANSFERASE"/>
    <property type="match status" value="1"/>
</dbReference>
<organism evidence="14 15">
    <name type="scientific">Mycena albidolilacea</name>
    <dbReference type="NCBI Taxonomy" id="1033008"/>
    <lineage>
        <taxon>Eukaryota</taxon>
        <taxon>Fungi</taxon>
        <taxon>Dikarya</taxon>
        <taxon>Basidiomycota</taxon>
        <taxon>Agaricomycotina</taxon>
        <taxon>Agaricomycetes</taxon>
        <taxon>Agaricomycetidae</taxon>
        <taxon>Agaricales</taxon>
        <taxon>Marasmiineae</taxon>
        <taxon>Mycenaceae</taxon>
        <taxon>Mycena</taxon>
    </lineage>
</organism>
<reference evidence="14" key="1">
    <citation type="submission" date="2023-03" db="EMBL/GenBank/DDBJ databases">
        <title>Massive genome expansion in bonnet fungi (Mycena s.s.) driven by repeated elements and novel gene families across ecological guilds.</title>
        <authorList>
            <consortium name="Lawrence Berkeley National Laboratory"/>
            <person name="Harder C.B."/>
            <person name="Miyauchi S."/>
            <person name="Viragh M."/>
            <person name="Kuo A."/>
            <person name="Thoen E."/>
            <person name="Andreopoulos B."/>
            <person name="Lu D."/>
            <person name="Skrede I."/>
            <person name="Drula E."/>
            <person name="Henrissat B."/>
            <person name="Morin E."/>
            <person name="Kohler A."/>
            <person name="Barry K."/>
            <person name="LaButti K."/>
            <person name="Morin E."/>
            <person name="Salamov A."/>
            <person name="Lipzen A."/>
            <person name="Mereny Z."/>
            <person name="Hegedus B."/>
            <person name="Baldrian P."/>
            <person name="Stursova M."/>
            <person name="Weitz H."/>
            <person name="Taylor A."/>
            <person name="Grigoriev I.V."/>
            <person name="Nagy L.G."/>
            <person name="Martin F."/>
            <person name="Kauserud H."/>
        </authorList>
    </citation>
    <scope>NUCLEOTIDE SEQUENCE</scope>
    <source>
        <strain evidence="14">CBHHK002</strain>
    </source>
</reference>
<dbReference type="GO" id="GO:0005783">
    <property type="term" value="C:endoplasmic reticulum"/>
    <property type="evidence" value="ECO:0007669"/>
    <property type="project" value="UniProtKB-SubCell"/>
</dbReference>
<keyword evidence="6 12" id="KW-0328">Glycosyltransferase</keyword>
<comment type="caution">
    <text evidence="14">The sequence shown here is derived from an EMBL/GenBank/DDBJ whole genome shotgun (WGS) entry which is preliminary data.</text>
</comment>
<evidence type="ECO:0000313" key="15">
    <source>
        <dbReference type="Proteomes" id="UP001218218"/>
    </source>
</evidence>
<evidence type="ECO:0000259" key="13">
    <source>
        <dbReference type="Pfam" id="PF04101"/>
    </source>
</evidence>
<protein>
    <recommendedName>
        <fullName evidence="5 12">UDP-N-acetylglucosamine transferase subunit ALG13</fullName>
        <ecNumber evidence="4 12">2.4.1.141</ecNumber>
    </recommendedName>
    <alternativeName>
        <fullName evidence="10 12">Asparagine-linked glycosylation protein 13</fullName>
    </alternativeName>
</protein>